<name>A0A0A0LRY1_CUCSA</name>
<reference evidence="1 2" key="1">
    <citation type="journal article" date="2009" name="Nat. Genet.">
        <title>The genome of the cucumber, Cucumis sativus L.</title>
        <authorList>
            <person name="Huang S."/>
            <person name="Li R."/>
            <person name="Zhang Z."/>
            <person name="Li L."/>
            <person name="Gu X."/>
            <person name="Fan W."/>
            <person name="Lucas W.J."/>
            <person name="Wang X."/>
            <person name="Xie B."/>
            <person name="Ni P."/>
            <person name="Ren Y."/>
            <person name="Zhu H."/>
            <person name="Li J."/>
            <person name="Lin K."/>
            <person name="Jin W."/>
            <person name="Fei Z."/>
            <person name="Li G."/>
            <person name="Staub J."/>
            <person name="Kilian A."/>
            <person name="van der Vossen E.A."/>
            <person name="Wu Y."/>
            <person name="Guo J."/>
            <person name="He J."/>
            <person name="Jia Z."/>
            <person name="Ren Y."/>
            <person name="Tian G."/>
            <person name="Lu Y."/>
            <person name="Ruan J."/>
            <person name="Qian W."/>
            <person name="Wang M."/>
            <person name="Huang Q."/>
            <person name="Li B."/>
            <person name="Xuan Z."/>
            <person name="Cao J."/>
            <person name="Asan"/>
            <person name="Wu Z."/>
            <person name="Zhang J."/>
            <person name="Cai Q."/>
            <person name="Bai Y."/>
            <person name="Zhao B."/>
            <person name="Han Y."/>
            <person name="Li Y."/>
            <person name="Li X."/>
            <person name="Wang S."/>
            <person name="Shi Q."/>
            <person name="Liu S."/>
            <person name="Cho W.K."/>
            <person name="Kim J.Y."/>
            <person name="Xu Y."/>
            <person name="Heller-Uszynska K."/>
            <person name="Miao H."/>
            <person name="Cheng Z."/>
            <person name="Zhang S."/>
            <person name="Wu J."/>
            <person name="Yang Y."/>
            <person name="Kang H."/>
            <person name="Li M."/>
            <person name="Liang H."/>
            <person name="Ren X."/>
            <person name="Shi Z."/>
            <person name="Wen M."/>
            <person name="Jian M."/>
            <person name="Yang H."/>
            <person name="Zhang G."/>
            <person name="Yang Z."/>
            <person name="Chen R."/>
            <person name="Liu S."/>
            <person name="Li J."/>
            <person name="Ma L."/>
            <person name="Liu H."/>
            <person name="Zhou Y."/>
            <person name="Zhao J."/>
            <person name="Fang X."/>
            <person name="Li G."/>
            <person name="Fang L."/>
            <person name="Li Y."/>
            <person name="Liu D."/>
            <person name="Zheng H."/>
            <person name="Zhang Y."/>
            <person name="Qin N."/>
            <person name="Li Z."/>
            <person name="Yang G."/>
            <person name="Yang S."/>
            <person name="Bolund L."/>
            <person name="Kristiansen K."/>
            <person name="Zheng H."/>
            <person name="Li S."/>
            <person name="Zhang X."/>
            <person name="Yang H."/>
            <person name="Wang J."/>
            <person name="Sun R."/>
            <person name="Zhang B."/>
            <person name="Jiang S."/>
            <person name="Wang J."/>
            <person name="Du Y."/>
            <person name="Li S."/>
        </authorList>
    </citation>
    <scope>NUCLEOTIDE SEQUENCE [LARGE SCALE GENOMIC DNA]</scope>
    <source>
        <strain evidence="2">cv. 9930</strain>
    </source>
</reference>
<proteinExistence type="predicted"/>
<gene>
    <name evidence="1" type="ORF">Csa_1G015730</name>
</gene>
<dbReference type="Gramene" id="KGN63779">
    <property type="protein sequence ID" value="KGN63779"/>
    <property type="gene ID" value="Csa_1G015730"/>
</dbReference>
<reference evidence="1 2" key="2">
    <citation type="journal article" date="2009" name="PLoS ONE">
        <title>An integrated genetic and cytogenetic map of the cucumber genome.</title>
        <authorList>
            <person name="Ren Y."/>
            <person name="Zhang Z."/>
            <person name="Liu J."/>
            <person name="Staub J.E."/>
            <person name="Han Y."/>
            <person name="Cheng Z."/>
            <person name="Li X."/>
            <person name="Lu J."/>
            <person name="Miao H."/>
            <person name="Kang H."/>
            <person name="Xie B."/>
            <person name="Gu X."/>
            <person name="Wang X."/>
            <person name="Du Y."/>
            <person name="Jin W."/>
            <person name="Huang S."/>
        </authorList>
    </citation>
    <scope>NUCLEOTIDE SEQUENCE [LARGE SCALE GENOMIC DNA]</scope>
    <source>
        <strain evidence="2">cv. 9930</strain>
    </source>
</reference>
<organism evidence="1 2">
    <name type="scientific">Cucumis sativus</name>
    <name type="common">Cucumber</name>
    <dbReference type="NCBI Taxonomy" id="3659"/>
    <lineage>
        <taxon>Eukaryota</taxon>
        <taxon>Viridiplantae</taxon>
        <taxon>Streptophyta</taxon>
        <taxon>Embryophyta</taxon>
        <taxon>Tracheophyta</taxon>
        <taxon>Spermatophyta</taxon>
        <taxon>Magnoliopsida</taxon>
        <taxon>eudicotyledons</taxon>
        <taxon>Gunneridae</taxon>
        <taxon>Pentapetalae</taxon>
        <taxon>rosids</taxon>
        <taxon>fabids</taxon>
        <taxon>Cucurbitales</taxon>
        <taxon>Cucurbitaceae</taxon>
        <taxon>Benincaseae</taxon>
        <taxon>Cucumis</taxon>
    </lineage>
</organism>
<accession>A0A0A0LRY1</accession>
<dbReference type="Proteomes" id="UP000029981">
    <property type="component" value="Chromosome 1"/>
</dbReference>
<reference evidence="1 2" key="4">
    <citation type="journal article" date="2011" name="BMC Genomics">
        <title>RNA-Seq improves annotation of protein-coding genes in the cucumber genome.</title>
        <authorList>
            <person name="Li Z."/>
            <person name="Zhang Z."/>
            <person name="Yan P."/>
            <person name="Huang S."/>
            <person name="Fei Z."/>
            <person name="Lin K."/>
        </authorList>
    </citation>
    <scope>NUCLEOTIDE SEQUENCE [LARGE SCALE GENOMIC DNA]</scope>
    <source>
        <strain evidence="2">cv. 9930</strain>
    </source>
</reference>
<keyword evidence="2" id="KW-1185">Reference proteome</keyword>
<evidence type="ECO:0000313" key="1">
    <source>
        <dbReference type="EMBL" id="KGN63779.1"/>
    </source>
</evidence>
<evidence type="ECO:0000313" key="2">
    <source>
        <dbReference type="Proteomes" id="UP000029981"/>
    </source>
</evidence>
<sequence length="134" mass="15430">MINSLNPTQNIHKLIISLLIKCISISDRLHPVNHFIPLPRSCRLIQTSNQYEERFSIGMTSPFPHSMKQINCISSSPNLAQIIDQHIESFDISWNPTTIHFHQNFLSFRIKSKRILFPTKFANTIKQSIICGCP</sequence>
<dbReference type="EMBL" id="CM002922">
    <property type="protein sequence ID" value="KGN63779.1"/>
    <property type="molecule type" value="Genomic_DNA"/>
</dbReference>
<dbReference type="AlphaFoldDB" id="A0A0A0LRY1"/>
<protein>
    <submittedName>
        <fullName evidence="1">Uncharacterized protein</fullName>
    </submittedName>
</protein>
<reference evidence="1 2" key="3">
    <citation type="journal article" date="2010" name="BMC Genomics">
        <title>Transcriptome sequencing and comparative analysis of cucumber flowers with different sex types.</title>
        <authorList>
            <person name="Guo S."/>
            <person name="Zheng Y."/>
            <person name="Joung J.G."/>
            <person name="Liu S."/>
            <person name="Zhang Z."/>
            <person name="Crasta O.R."/>
            <person name="Sobral B.W."/>
            <person name="Xu Y."/>
            <person name="Huang S."/>
            <person name="Fei Z."/>
        </authorList>
    </citation>
    <scope>NUCLEOTIDE SEQUENCE [LARGE SCALE GENOMIC DNA]</scope>
    <source>
        <strain evidence="2">cv. 9930</strain>
    </source>
</reference>